<reference evidence="1" key="1">
    <citation type="submission" date="2022-12" db="EMBL/GenBank/DDBJ databases">
        <authorList>
            <person name="Petersen C."/>
        </authorList>
    </citation>
    <scope>NUCLEOTIDE SEQUENCE</scope>
    <source>
        <strain evidence="1">IBT 29677</strain>
    </source>
</reference>
<dbReference type="GeneID" id="81376336"/>
<comment type="caution">
    <text evidence="1">The sequence shown here is derived from an EMBL/GenBank/DDBJ whole genome shotgun (WGS) entry which is preliminary data.</text>
</comment>
<organism evidence="1 2">
    <name type="scientific">Penicillium cosmopolitanum</name>
    <dbReference type="NCBI Taxonomy" id="1131564"/>
    <lineage>
        <taxon>Eukaryota</taxon>
        <taxon>Fungi</taxon>
        <taxon>Dikarya</taxon>
        <taxon>Ascomycota</taxon>
        <taxon>Pezizomycotina</taxon>
        <taxon>Eurotiomycetes</taxon>
        <taxon>Eurotiomycetidae</taxon>
        <taxon>Eurotiales</taxon>
        <taxon>Aspergillaceae</taxon>
        <taxon>Penicillium</taxon>
    </lineage>
</organism>
<accession>A0A9W9VHG3</accession>
<reference evidence="1" key="2">
    <citation type="journal article" date="2023" name="IMA Fungus">
        <title>Comparative genomic study of the Penicillium genus elucidates a diverse pangenome and 15 lateral gene transfer events.</title>
        <authorList>
            <person name="Petersen C."/>
            <person name="Sorensen T."/>
            <person name="Nielsen M.R."/>
            <person name="Sondergaard T.E."/>
            <person name="Sorensen J.L."/>
            <person name="Fitzpatrick D.A."/>
            <person name="Frisvad J.C."/>
            <person name="Nielsen K.L."/>
        </authorList>
    </citation>
    <scope>NUCLEOTIDE SEQUENCE</scope>
    <source>
        <strain evidence="1">IBT 29677</strain>
    </source>
</reference>
<keyword evidence="2" id="KW-1185">Reference proteome</keyword>
<evidence type="ECO:0000313" key="1">
    <source>
        <dbReference type="EMBL" id="KAJ5379600.1"/>
    </source>
</evidence>
<dbReference type="RefSeq" id="XP_056483386.1">
    <property type="nucleotide sequence ID" value="XM_056637356.1"/>
</dbReference>
<dbReference type="OrthoDB" id="67027at2759"/>
<dbReference type="Proteomes" id="UP001147747">
    <property type="component" value="Unassembled WGS sequence"/>
</dbReference>
<dbReference type="AlphaFoldDB" id="A0A9W9VHG3"/>
<sequence length="309" mass="34925">MTGDRPKWKALLLKENERCQSRGTKLPSETYFNEDIQAQCLELQSSETLVLLLFQIADANAFTFLQEAIFASKTTEIDKPRKVSMEMSTGDRFNIMDKLDGDITFNALLKRYHLMELFRNSGGRESGGSMVIIPVYADSSFQRPGRKGNPISNACADVTQRMMTETFPSLRPGTREYDSKKVIMKRYRVLASRFQVFVDKFGLAILCFIQPFQGTRGPSWGISDNKIREINDTNLKAFIDILDQSQGDYLRSVCKAAEPLLSSLIYTSSSKAAEFPLERIETADILQLPKGSDDLLFLLRDVSRDGSTF</sequence>
<protein>
    <submittedName>
        <fullName evidence="1">Uncharacterized protein</fullName>
    </submittedName>
</protein>
<gene>
    <name evidence="1" type="ORF">N7509_012719</name>
</gene>
<dbReference type="EMBL" id="JAPZBU010000011">
    <property type="protein sequence ID" value="KAJ5379600.1"/>
    <property type="molecule type" value="Genomic_DNA"/>
</dbReference>
<name>A0A9W9VHG3_9EURO</name>
<proteinExistence type="predicted"/>
<evidence type="ECO:0000313" key="2">
    <source>
        <dbReference type="Proteomes" id="UP001147747"/>
    </source>
</evidence>